<gene>
    <name evidence="2" type="ORF">PLEPLA_LOCUS24334</name>
</gene>
<name>A0A9N7UPG6_PLEPL</name>
<comment type="caution">
    <text evidence="2">The sequence shown here is derived from an EMBL/GenBank/DDBJ whole genome shotgun (WGS) entry which is preliminary data.</text>
</comment>
<dbReference type="AlphaFoldDB" id="A0A9N7UPG6"/>
<protein>
    <submittedName>
        <fullName evidence="2">Uncharacterized protein</fullName>
    </submittedName>
</protein>
<keyword evidence="3" id="KW-1185">Reference proteome</keyword>
<evidence type="ECO:0000256" key="1">
    <source>
        <dbReference type="SAM" id="SignalP"/>
    </source>
</evidence>
<accession>A0A9N7UPG6</accession>
<proteinExistence type="predicted"/>
<evidence type="ECO:0000313" key="3">
    <source>
        <dbReference type="Proteomes" id="UP001153269"/>
    </source>
</evidence>
<keyword evidence="1" id="KW-0732">Signal</keyword>
<evidence type="ECO:0000313" key="2">
    <source>
        <dbReference type="EMBL" id="CAB1436302.1"/>
    </source>
</evidence>
<dbReference type="PANTHER" id="PTHR24401:SF29">
    <property type="entry name" value="SI:CH211-243P7.3-RELATED"/>
    <property type="match status" value="1"/>
</dbReference>
<dbReference type="PANTHER" id="PTHR24401">
    <property type="entry name" value="SI:CH211-243P7.3-RELATED"/>
    <property type="match status" value="1"/>
</dbReference>
<organism evidence="2 3">
    <name type="scientific">Pleuronectes platessa</name>
    <name type="common">European plaice</name>
    <dbReference type="NCBI Taxonomy" id="8262"/>
    <lineage>
        <taxon>Eukaryota</taxon>
        <taxon>Metazoa</taxon>
        <taxon>Chordata</taxon>
        <taxon>Craniata</taxon>
        <taxon>Vertebrata</taxon>
        <taxon>Euteleostomi</taxon>
        <taxon>Actinopterygii</taxon>
        <taxon>Neopterygii</taxon>
        <taxon>Teleostei</taxon>
        <taxon>Neoteleostei</taxon>
        <taxon>Acanthomorphata</taxon>
        <taxon>Carangaria</taxon>
        <taxon>Pleuronectiformes</taxon>
        <taxon>Pleuronectoidei</taxon>
        <taxon>Pleuronectidae</taxon>
        <taxon>Pleuronectes</taxon>
    </lineage>
</organism>
<feature type="signal peptide" evidence="1">
    <location>
        <begin position="1"/>
        <end position="26"/>
    </location>
</feature>
<dbReference type="Proteomes" id="UP001153269">
    <property type="component" value="Unassembled WGS sequence"/>
</dbReference>
<feature type="chain" id="PRO_5040405978" evidence="1">
    <location>
        <begin position="27"/>
        <end position="193"/>
    </location>
</feature>
<sequence>MEPGPWGCCYVHWTIFFTELLGLTQALQDMQPDSEEATKLIEEHDMEDDIEEDEGFADITEDPLVLNLGITKKLAGTAKGPVHWLTSGGNEYGQVLISVMTAQEGAGLDLMAADLGKRYQQAGVDPPVALYVDCGCCTEAGETKLKARFSWWPDIIIRLDIWYFMRRPALGCTTDAHQLYPGFMSASIFEQLI</sequence>
<dbReference type="EMBL" id="CADEAL010001879">
    <property type="protein sequence ID" value="CAB1436302.1"/>
    <property type="molecule type" value="Genomic_DNA"/>
</dbReference>
<reference evidence="2" key="1">
    <citation type="submission" date="2020-03" db="EMBL/GenBank/DDBJ databases">
        <authorList>
            <person name="Weist P."/>
        </authorList>
    </citation>
    <scope>NUCLEOTIDE SEQUENCE</scope>
</reference>